<dbReference type="EMBL" id="WKKH01000010">
    <property type="protein sequence ID" value="MRX76184.1"/>
    <property type="molecule type" value="Genomic_DNA"/>
</dbReference>
<gene>
    <name evidence="1" type="ORF">GJU39_08790</name>
</gene>
<keyword evidence="2" id="KW-1185">Reference proteome</keyword>
<reference evidence="1 2" key="1">
    <citation type="submission" date="2019-11" db="EMBL/GenBank/DDBJ databases">
        <title>Pedobacter petrophilus genome.</title>
        <authorList>
            <person name="Feldbauer M.J."/>
            <person name="Newman J.D."/>
        </authorList>
    </citation>
    <scope>NUCLEOTIDE SEQUENCE [LARGE SCALE GENOMIC DNA]</scope>
    <source>
        <strain evidence="1 2">LMG 29686</strain>
    </source>
</reference>
<dbReference type="Proteomes" id="UP000487757">
    <property type="component" value="Unassembled WGS sequence"/>
</dbReference>
<protein>
    <submittedName>
        <fullName evidence="1">Uncharacterized protein</fullName>
    </submittedName>
</protein>
<dbReference type="OrthoDB" id="771867at2"/>
<sequence>MEITLEIPNDEVFSILETLKRIKGIRIKNIDQVKETYLMELSGAYKETELSEKGQIKLKRFEDLVDEI</sequence>
<comment type="caution">
    <text evidence="1">The sequence shown here is derived from an EMBL/GenBank/DDBJ whole genome shotgun (WGS) entry which is preliminary data.</text>
</comment>
<organism evidence="1 2">
    <name type="scientific">Pedobacter petrophilus</name>
    <dbReference type="NCBI Taxonomy" id="1908241"/>
    <lineage>
        <taxon>Bacteria</taxon>
        <taxon>Pseudomonadati</taxon>
        <taxon>Bacteroidota</taxon>
        <taxon>Sphingobacteriia</taxon>
        <taxon>Sphingobacteriales</taxon>
        <taxon>Sphingobacteriaceae</taxon>
        <taxon>Pedobacter</taxon>
    </lineage>
</organism>
<accession>A0A7K0FYM9</accession>
<evidence type="ECO:0000313" key="2">
    <source>
        <dbReference type="Proteomes" id="UP000487757"/>
    </source>
</evidence>
<proteinExistence type="predicted"/>
<name>A0A7K0FYM9_9SPHI</name>
<dbReference type="RefSeq" id="WP_154280419.1">
    <property type="nucleotide sequence ID" value="NZ_JBHUJQ010000001.1"/>
</dbReference>
<evidence type="ECO:0000313" key="1">
    <source>
        <dbReference type="EMBL" id="MRX76184.1"/>
    </source>
</evidence>
<dbReference type="AlphaFoldDB" id="A0A7K0FYM9"/>